<dbReference type="PROSITE" id="PS50994">
    <property type="entry name" value="INTEGRASE"/>
    <property type="match status" value="1"/>
</dbReference>
<dbReference type="InterPro" id="IPR001584">
    <property type="entry name" value="Integrase_cat-core"/>
</dbReference>
<dbReference type="Gene3D" id="3.30.420.10">
    <property type="entry name" value="Ribonuclease H-like superfamily/Ribonuclease H"/>
    <property type="match status" value="1"/>
</dbReference>
<dbReference type="InterPro" id="IPR041588">
    <property type="entry name" value="Integrase_H2C2"/>
</dbReference>
<organism evidence="2 3">
    <name type="scientific">Araneus ventricosus</name>
    <name type="common">Orbweaver spider</name>
    <name type="synonym">Epeira ventricosa</name>
    <dbReference type="NCBI Taxonomy" id="182803"/>
    <lineage>
        <taxon>Eukaryota</taxon>
        <taxon>Metazoa</taxon>
        <taxon>Ecdysozoa</taxon>
        <taxon>Arthropoda</taxon>
        <taxon>Chelicerata</taxon>
        <taxon>Arachnida</taxon>
        <taxon>Araneae</taxon>
        <taxon>Araneomorphae</taxon>
        <taxon>Entelegynae</taxon>
        <taxon>Araneoidea</taxon>
        <taxon>Araneidae</taxon>
        <taxon>Araneus</taxon>
    </lineage>
</organism>
<proteinExistence type="predicted"/>
<accession>A0A4Y2T9V4</accession>
<dbReference type="EMBL" id="BGPR01026301">
    <property type="protein sequence ID" value="GBN95895.1"/>
    <property type="molecule type" value="Genomic_DNA"/>
</dbReference>
<evidence type="ECO:0000313" key="3">
    <source>
        <dbReference type="Proteomes" id="UP000499080"/>
    </source>
</evidence>
<dbReference type="Pfam" id="PF17921">
    <property type="entry name" value="Integrase_H2C2"/>
    <property type="match status" value="1"/>
</dbReference>
<feature type="domain" description="Integrase catalytic" evidence="1">
    <location>
        <begin position="172"/>
        <end position="318"/>
    </location>
</feature>
<reference evidence="2 3" key="1">
    <citation type="journal article" date="2019" name="Sci. Rep.">
        <title>Orb-weaving spider Araneus ventricosus genome elucidates the spidroin gene catalogue.</title>
        <authorList>
            <person name="Kono N."/>
            <person name="Nakamura H."/>
            <person name="Ohtoshi R."/>
            <person name="Moran D.A.P."/>
            <person name="Shinohara A."/>
            <person name="Yoshida Y."/>
            <person name="Fujiwara M."/>
            <person name="Mori M."/>
            <person name="Tomita M."/>
            <person name="Arakawa K."/>
        </authorList>
    </citation>
    <scope>NUCLEOTIDE SEQUENCE [LARGE SCALE GENOMIC DNA]</scope>
</reference>
<dbReference type="GO" id="GO:0003676">
    <property type="term" value="F:nucleic acid binding"/>
    <property type="evidence" value="ECO:0007669"/>
    <property type="project" value="InterPro"/>
</dbReference>
<dbReference type="SUPFAM" id="SSF53098">
    <property type="entry name" value="Ribonuclease H-like"/>
    <property type="match status" value="1"/>
</dbReference>
<name>A0A4Y2T9V4_ARAVE</name>
<keyword evidence="3" id="KW-1185">Reference proteome</keyword>
<protein>
    <recommendedName>
        <fullName evidence="1">Integrase catalytic domain-containing protein</fullName>
    </recommendedName>
</protein>
<comment type="caution">
    <text evidence="2">The sequence shown here is derived from an EMBL/GenBank/DDBJ whole genome shotgun (WGS) entry which is preliminary data.</text>
</comment>
<dbReference type="AlphaFoldDB" id="A0A4Y2T9V4"/>
<gene>
    <name evidence="2" type="ORF">AVEN_119403_1</name>
</gene>
<evidence type="ECO:0000313" key="2">
    <source>
        <dbReference type="EMBL" id="GBN95895.1"/>
    </source>
</evidence>
<dbReference type="Proteomes" id="UP000499080">
    <property type="component" value="Unassembled WGS sequence"/>
</dbReference>
<dbReference type="OrthoDB" id="6434970at2759"/>
<dbReference type="InterPro" id="IPR012337">
    <property type="entry name" value="RNaseH-like_sf"/>
</dbReference>
<dbReference type="PANTHER" id="PTHR47331">
    <property type="entry name" value="PHD-TYPE DOMAIN-CONTAINING PROTEIN"/>
    <property type="match status" value="1"/>
</dbReference>
<dbReference type="PANTHER" id="PTHR47331:SF2">
    <property type="match status" value="1"/>
</dbReference>
<evidence type="ECO:0000259" key="1">
    <source>
        <dbReference type="PROSITE" id="PS50994"/>
    </source>
</evidence>
<sequence length="318" mass="36243">MFSRYFLSKTDGTCHCNFKALVQDVICGSIPPIAKDALGILDPSEKKNKLELQEEARDHFLSTVKVNEEGRFQVSLPWLDNHLALKYNYDLAVQRDDTSEFRTPAILPSDHPLVRSLAMEEHKLKGHIGVSHVLNSLRERFWILAGRRVVSSVLKTCITCKRHSSKNVNPPAPPLPGDLVQDASVFQITGIDYAGLILLRDYQKAWICLFTCAVYRCVHLELVTSLTTETFLQAFYRFVARRGKPSIIYTDNGTNFVGACNALASIDFNEVSRQGADERIIWKFITPGAPWWGGWWERLMGMMKRVLRKRIWKSLSEL</sequence>
<dbReference type="GO" id="GO:0015074">
    <property type="term" value="P:DNA integration"/>
    <property type="evidence" value="ECO:0007669"/>
    <property type="project" value="InterPro"/>
</dbReference>
<dbReference type="InterPro" id="IPR036397">
    <property type="entry name" value="RNaseH_sf"/>
</dbReference>